<dbReference type="GeneID" id="301361381"/>
<organism evidence="8 9">
    <name type="scientific">Halorubrum ezzemoulense</name>
    <name type="common">Halorubrum chaoviator</name>
    <dbReference type="NCBI Taxonomy" id="337243"/>
    <lineage>
        <taxon>Archaea</taxon>
        <taxon>Methanobacteriati</taxon>
        <taxon>Methanobacteriota</taxon>
        <taxon>Stenosarchaea group</taxon>
        <taxon>Halobacteria</taxon>
        <taxon>Halobacteriales</taxon>
        <taxon>Haloferacaceae</taxon>
        <taxon>Halorubrum</taxon>
    </lineage>
</organism>
<reference evidence="9" key="1">
    <citation type="submission" date="2019-01" db="EMBL/GenBank/DDBJ databases">
        <title>Complete genome of Halorubrum ezzemoulense strain FB21.</title>
        <authorList>
            <person name="Feng Y."/>
            <person name="Louyakis A.S."/>
            <person name="Papke R.T."/>
            <person name="Gogarten J.P."/>
        </authorList>
    </citation>
    <scope>NUCLEOTIDE SEQUENCE [LARGE SCALE GENOMIC DNA]</scope>
    <source>
        <strain evidence="9">Fb21</strain>
        <plasmid evidence="9">megaPlasmid</plasmid>
    </source>
</reference>
<dbReference type="InterPro" id="IPR016162">
    <property type="entry name" value="Ald_DH_N"/>
</dbReference>
<evidence type="ECO:0000313" key="9">
    <source>
        <dbReference type="Proteomes" id="UP000293073"/>
    </source>
</evidence>
<name>A0A256KR26_HALEZ</name>
<evidence type="ECO:0000259" key="7">
    <source>
        <dbReference type="Pfam" id="PF00171"/>
    </source>
</evidence>
<dbReference type="GO" id="GO:0016620">
    <property type="term" value="F:oxidoreductase activity, acting on the aldehyde or oxo group of donors, NAD or NADP as acceptor"/>
    <property type="evidence" value="ECO:0007669"/>
    <property type="project" value="InterPro"/>
</dbReference>
<dbReference type="AlphaFoldDB" id="A0A256KR26"/>
<comment type="similarity">
    <text evidence="1 5">Belongs to the aldehyde dehydrogenase family.</text>
</comment>
<evidence type="ECO:0000256" key="5">
    <source>
        <dbReference type="RuleBase" id="RU003345"/>
    </source>
</evidence>
<gene>
    <name evidence="8" type="ORF">EO776_16160</name>
</gene>
<dbReference type="FunFam" id="3.40.309.10:FF:000012">
    <property type="entry name" value="Betaine aldehyde dehydrogenase"/>
    <property type="match status" value="1"/>
</dbReference>
<feature type="domain" description="Aldehyde dehydrogenase" evidence="7">
    <location>
        <begin position="39"/>
        <end position="505"/>
    </location>
</feature>
<dbReference type="InterPro" id="IPR029510">
    <property type="entry name" value="Ald_DH_CS_GLU"/>
</dbReference>
<accession>A0A256KR26</accession>
<dbReference type="KEGG" id="hezz:EO776_16160"/>
<evidence type="ECO:0000256" key="4">
    <source>
        <dbReference type="PROSITE-ProRule" id="PRU10007"/>
    </source>
</evidence>
<dbReference type="InterPro" id="IPR015590">
    <property type="entry name" value="Aldehyde_DH_dom"/>
</dbReference>
<feature type="compositionally biased region" description="Low complexity" evidence="6">
    <location>
        <begin position="1"/>
        <end position="14"/>
    </location>
</feature>
<comment type="subunit">
    <text evidence="2">Homotetramer.</text>
</comment>
<dbReference type="Gene3D" id="3.40.309.10">
    <property type="entry name" value="Aldehyde Dehydrogenase, Chain A, domain 2"/>
    <property type="match status" value="1"/>
</dbReference>
<protein>
    <submittedName>
        <fullName evidence="8">Aldehyde dehydrogenase</fullName>
    </submittedName>
</protein>
<feature type="active site" evidence="4">
    <location>
        <position position="278"/>
    </location>
</feature>
<dbReference type="Pfam" id="PF00171">
    <property type="entry name" value="Aldedh"/>
    <property type="match status" value="1"/>
</dbReference>
<dbReference type="FunFam" id="3.40.605.10:FF:000026">
    <property type="entry name" value="Aldehyde dehydrogenase, putative"/>
    <property type="match status" value="1"/>
</dbReference>
<evidence type="ECO:0000313" key="8">
    <source>
        <dbReference type="EMBL" id="QAY21523.1"/>
    </source>
</evidence>
<dbReference type="InterPro" id="IPR016163">
    <property type="entry name" value="Ald_DH_C"/>
</dbReference>
<keyword evidence="3 5" id="KW-0560">Oxidoreductase</keyword>
<dbReference type="InterPro" id="IPR016161">
    <property type="entry name" value="Ald_DH/histidinol_DH"/>
</dbReference>
<dbReference type="RefSeq" id="WP_094519873.1">
    <property type="nucleotide sequence ID" value="NZ_CP034941.1"/>
</dbReference>
<evidence type="ECO:0000256" key="1">
    <source>
        <dbReference type="ARBA" id="ARBA00009986"/>
    </source>
</evidence>
<geneLocation type="plasmid" evidence="9">
    <name>megaPlasmid</name>
</geneLocation>
<feature type="region of interest" description="Disordered" evidence="6">
    <location>
        <begin position="1"/>
        <end position="24"/>
    </location>
</feature>
<dbReference type="FunFam" id="3.40.605.10:FF:000007">
    <property type="entry name" value="NAD/NADP-dependent betaine aldehyde dehydrogenase"/>
    <property type="match status" value="1"/>
</dbReference>
<dbReference type="PROSITE" id="PS00070">
    <property type="entry name" value="ALDEHYDE_DEHYDR_CYS"/>
    <property type="match status" value="1"/>
</dbReference>
<evidence type="ECO:0000256" key="2">
    <source>
        <dbReference type="ARBA" id="ARBA00011881"/>
    </source>
</evidence>
<dbReference type="Proteomes" id="UP000293073">
    <property type="component" value="Plasmid megaplasmid"/>
</dbReference>
<proteinExistence type="inferred from homology"/>
<evidence type="ECO:0000256" key="6">
    <source>
        <dbReference type="SAM" id="MobiDB-lite"/>
    </source>
</evidence>
<keyword evidence="8" id="KW-0614">Plasmid</keyword>
<dbReference type="PROSITE" id="PS00687">
    <property type="entry name" value="ALDEHYDE_DEHYDR_GLU"/>
    <property type="match status" value="1"/>
</dbReference>
<dbReference type="EMBL" id="CP034941">
    <property type="protein sequence ID" value="QAY21523.1"/>
    <property type="molecule type" value="Genomic_DNA"/>
</dbReference>
<dbReference type="InterPro" id="IPR016160">
    <property type="entry name" value="Ald_DH_CS_CYS"/>
</dbReference>
<sequence length="510" mass="54323">MSTASDDSAETDSAIKQRHRDAAADAVPDTLAHYIGGEFVAGDSDETIETRDPTTGDVIDEVPAGNAADIDAAVQAAHEAFEGGWKDASPGERQRVLSEMAAVIKENQETLATLEVLDTGKTITEAMGDMGLIVDHLTYYAAAARNVTGETRQTNDLFDREKQVFTLKEPYGVVGAIVPWNFPLMIAIWKLGPALAAGNTVVLKPSEETPLSILKLMELADDIVPDGVINVVTGYGEDAGEPLSTHEDVPKISFTGSTEVGKEIIRNSAEDITKTTLELGGKSPVIVYPDADLEEAVEAAMMAIFFNKGECCAAGSRLFVHEDIEEQFMDAFTDAAAGMSVGDPLLEETDMGPKVSAEQVERTHNYVEAARESGATIRTGGNAPDDDSLAGGAFYEPTVIDDIDHDHPSVQQEIFGPVMETFAWSDEDDVVALANDVDYGLAAGVIAGDVTKALGTARRLEAGVVWVNHYNDVSAGQPFGGYKQSGTGRENAMEAIDEFTQTKAINVNLG</sequence>
<evidence type="ECO:0000256" key="3">
    <source>
        <dbReference type="ARBA" id="ARBA00023002"/>
    </source>
</evidence>
<dbReference type="SUPFAM" id="SSF53720">
    <property type="entry name" value="ALDH-like"/>
    <property type="match status" value="1"/>
</dbReference>
<dbReference type="Gene3D" id="3.40.605.10">
    <property type="entry name" value="Aldehyde Dehydrogenase, Chain A, domain 1"/>
    <property type="match status" value="1"/>
</dbReference>
<dbReference type="PANTHER" id="PTHR11699">
    <property type="entry name" value="ALDEHYDE DEHYDROGENASE-RELATED"/>
    <property type="match status" value="1"/>
</dbReference>